<name>A0A074ZCQ2_OPIVI</name>
<proteinExistence type="predicted"/>
<evidence type="ECO:0000313" key="1">
    <source>
        <dbReference type="EMBL" id="KER20975.1"/>
    </source>
</evidence>
<gene>
    <name evidence="1" type="ORF">T265_10586</name>
</gene>
<dbReference type="KEGG" id="ovi:T265_10586"/>
<dbReference type="AlphaFoldDB" id="A0A074ZCQ2"/>
<keyword evidence="2" id="KW-1185">Reference proteome</keyword>
<dbReference type="Proteomes" id="UP000054324">
    <property type="component" value="Unassembled WGS sequence"/>
</dbReference>
<evidence type="ECO:0000313" key="2">
    <source>
        <dbReference type="Proteomes" id="UP000054324"/>
    </source>
</evidence>
<sequence>MTNICEVTSSLYYRVTGSRYALIDRMDNMPAILLGTFQFAPDKKQTDVIQEMEHFITSYFTDECR</sequence>
<dbReference type="EMBL" id="KL597005">
    <property type="protein sequence ID" value="KER20975.1"/>
    <property type="molecule type" value="Genomic_DNA"/>
</dbReference>
<dbReference type="CTD" id="20324754"/>
<dbReference type="GeneID" id="20324754"/>
<dbReference type="RefSeq" id="XP_009175267.1">
    <property type="nucleotide sequence ID" value="XM_009177003.1"/>
</dbReference>
<reference evidence="1 2" key="1">
    <citation type="submission" date="2013-11" db="EMBL/GenBank/DDBJ databases">
        <title>Opisthorchis viverrini - life in the bile duct.</title>
        <authorList>
            <person name="Young N.D."/>
            <person name="Nagarajan N."/>
            <person name="Lin S.J."/>
            <person name="Korhonen P.K."/>
            <person name="Jex A.R."/>
            <person name="Hall R.S."/>
            <person name="Safavi-Hemami H."/>
            <person name="Kaewkong W."/>
            <person name="Bertrand D."/>
            <person name="Gao S."/>
            <person name="Seet Q."/>
            <person name="Wongkham S."/>
            <person name="Teh B.T."/>
            <person name="Wongkham C."/>
            <person name="Intapan P.M."/>
            <person name="Maleewong W."/>
            <person name="Yang X."/>
            <person name="Hu M."/>
            <person name="Wang Z."/>
            <person name="Hofmann A."/>
            <person name="Sternberg P.W."/>
            <person name="Tan P."/>
            <person name="Wang J."/>
            <person name="Gasser R.B."/>
        </authorList>
    </citation>
    <scope>NUCLEOTIDE SEQUENCE [LARGE SCALE GENOMIC DNA]</scope>
</reference>
<protein>
    <submittedName>
        <fullName evidence="1">Uncharacterized protein</fullName>
    </submittedName>
</protein>
<organism evidence="1 2">
    <name type="scientific">Opisthorchis viverrini</name>
    <name type="common">Southeast Asian liver fluke</name>
    <dbReference type="NCBI Taxonomy" id="6198"/>
    <lineage>
        <taxon>Eukaryota</taxon>
        <taxon>Metazoa</taxon>
        <taxon>Spiralia</taxon>
        <taxon>Lophotrochozoa</taxon>
        <taxon>Platyhelminthes</taxon>
        <taxon>Trematoda</taxon>
        <taxon>Digenea</taxon>
        <taxon>Opisthorchiida</taxon>
        <taxon>Opisthorchiata</taxon>
        <taxon>Opisthorchiidae</taxon>
        <taxon>Opisthorchis</taxon>
    </lineage>
</organism>
<accession>A0A074ZCQ2</accession>